<feature type="transmembrane region" description="Helical" evidence="1">
    <location>
        <begin position="79"/>
        <end position="100"/>
    </location>
</feature>
<evidence type="ECO:0000256" key="1">
    <source>
        <dbReference type="SAM" id="Phobius"/>
    </source>
</evidence>
<gene>
    <name evidence="2" type="ORF">C8Q69DRAFT_61351</name>
</gene>
<feature type="transmembrane region" description="Helical" evidence="1">
    <location>
        <begin position="36"/>
        <end position="59"/>
    </location>
</feature>
<dbReference type="VEuPathDB" id="FungiDB:C8Q69DRAFT_61351"/>
<dbReference type="EMBL" id="RCNU01000010">
    <property type="protein sequence ID" value="RWQ93167.1"/>
    <property type="molecule type" value="Genomic_DNA"/>
</dbReference>
<dbReference type="AlphaFoldDB" id="A0A443HMY0"/>
<keyword evidence="3" id="KW-1185">Reference proteome</keyword>
<organism evidence="2 3">
    <name type="scientific">Byssochlamys spectabilis</name>
    <name type="common">Paecilomyces variotii</name>
    <dbReference type="NCBI Taxonomy" id="264951"/>
    <lineage>
        <taxon>Eukaryota</taxon>
        <taxon>Fungi</taxon>
        <taxon>Dikarya</taxon>
        <taxon>Ascomycota</taxon>
        <taxon>Pezizomycotina</taxon>
        <taxon>Eurotiomycetes</taxon>
        <taxon>Eurotiomycetidae</taxon>
        <taxon>Eurotiales</taxon>
        <taxon>Thermoascaceae</taxon>
        <taxon>Paecilomyces</taxon>
    </lineage>
</organism>
<proteinExistence type="predicted"/>
<name>A0A443HMY0_BYSSP</name>
<dbReference type="Proteomes" id="UP000283841">
    <property type="component" value="Unassembled WGS sequence"/>
</dbReference>
<dbReference type="RefSeq" id="XP_028482812.1">
    <property type="nucleotide sequence ID" value="XM_028633837.1"/>
</dbReference>
<comment type="caution">
    <text evidence="2">The sequence shown here is derived from an EMBL/GenBank/DDBJ whole genome shotgun (WGS) entry which is preliminary data.</text>
</comment>
<accession>A0A443HMY0</accession>
<sequence>MFEVSLSVYMTFPICVPWDHLTLCRGKRPWRAWTSWRLVLALLSSPFSFVTPFDLYFYILGTSFHSAHHILFTLDIYFSFSFSFLFFSFLFFLIISNMWISRSVECSL</sequence>
<evidence type="ECO:0000313" key="2">
    <source>
        <dbReference type="EMBL" id="RWQ93167.1"/>
    </source>
</evidence>
<protein>
    <submittedName>
        <fullName evidence="2">Uncharacterized protein</fullName>
    </submittedName>
</protein>
<evidence type="ECO:0000313" key="3">
    <source>
        <dbReference type="Proteomes" id="UP000283841"/>
    </source>
</evidence>
<keyword evidence="1" id="KW-0812">Transmembrane</keyword>
<dbReference type="GeneID" id="39603114"/>
<keyword evidence="1" id="KW-1133">Transmembrane helix</keyword>
<reference evidence="2 3" key="1">
    <citation type="journal article" date="2018" name="Front. Microbiol.">
        <title>Genomic and genetic insights into a cosmopolitan fungus, Paecilomyces variotii (Eurotiales).</title>
        <authorList>
            <person name="Urquhart A.S."/>
            <person name="Mondo S.J."/>
            <person name="Makela M.R."/>
            <person name="Hane J.K."/>
            <person name="Wiebenga A."/>
            <person name="He G."/>
            <person name="Mihaltcheva S."/>
            <person name="Pangilinan J."/>
            <person name="Lipzen A."/>
            <person name="Barry K."/>
            <person name="de Vries R.P."/>
            <person name="Grigoriev I.V."/>
            <person name="Idnurm A."/>
        </authorList>
    </citation>
    <scope>NUCLEOTIDE SEQUENCE [LARGE SCALE GENOMIC DNA]</scope>
    <source>
        <strain evidence="2 3">CBS 101075</strain>
    </source>
</reference>
<keyword evidence="1" id="KW-0472">Membrane</keyword>